<dbReference type="InterPro" id="IPR001969">
    <property type="entry name" value="Aspartic_peptidase_AS"/>
</dbReference>
<dbReference type="InterPro" id="IPR018061">
    <property type="entry name" value="Retropepsins"/>
</dbReference>
<dbReference type="InterPro" id="IPR021109">
    <property type="entry name" value="Peptidase_aspartic_dom_sf"/>
</dbReference>
<name>A0ABN7SNR7_OIKDI</name>
<keyword evidence="7" id="KW-1185">Reference proteome</keyword>
<dbReference type="CDD" id="cd01647">
    <property type="entry name" value="RT_LTR"/>
    <property type="match status" value="1"/>
</dbReference>
<evidence type="ECO:0000259" key="5">
    <source>
        <dbReference type="PROSITE" id="PS50878"/>
    </source>
</evidence>
<dbReference type="EMBL" id="OU015566">
    <property type="protein sequence ID" value="CAG5104959.1"/>
    <property type="molecule type" value="Genomic_DNA"/>
</dbReference>
<protein>
    <recommendedName>
        <fullName evidence="2">ribonuclease H</fullName>
        <ecNumber evidence="2">3.1.26.4</ecNumber>
    </recommendedName>
</protein>
<dbReference type="EC" id="3.1.26.4" evidence="2"/>
<dbReference type="Proteomes" id="UP001158576">
    <property type="component" value="Chromosome 1"/>
</dbReference>
<organism evidence="6 7">
    <name type="scientific">Oikopleura dioica</name>
    <name type="common">Tunicate</name>
    <dbReference type="NCBI Taxonomy" id="34765"/>
    <lineage>
        <taxon>Eukaryota</taxon>
        <taxon>Metazoa</taxon>
        <taxon>Chordata</taxon>
        <taxon>Tunicata</taxon>
        <taxon>Appendicularia</taxon>
        <taxon>Copelata</taxon>
        <taxon>Oikopleuridae</taxon>
        <taxon>Oikopleura</taxon>
    </lineage>
</organism>
<dbReference type="InterPro" id="IPR043502">
    <property type="entry name" value="DNA/RNA_pol_sf"/>
</dbReference>
<dbReference type="Pfam" id="PF00077">
    <property type="entry name" value="RVP"/>
    <property type="match status" value="1"/>
</dbReference>
<dbReference type="PANTHER" id="PTHR33064:SF37">
    <property type="entry name" value="RIBONUCLEASE H"/>
    <property type="match status" value="1"/>
</dbReference>
<evidence type="ECO:0000259" key="4">
    <source>
        <dbReference type="PROSITE" id="PS50175"/>
    </source>
</evidence>
<reference evidence="6 7" key="1">
    <citation type="submission" date="2021-04" db="EMBL/GenBank/DDBJ databases">
        <authorList>
            <person name="Bliznina A."/>
        </authorList>
    </citation>
    <scope>NUCLEOTIDE SEQUENCE [LARGE SCALE GENOMIC DNA]</scope>
</reference>
<feature type="domain" description="Peptidase A2" evidence="4">
    <location>
        <begin position="26"/>
        <end position="40"/>
    </location>
</feature>
<evidence type="ECO:0000256" key="1">
    <source>
        <dbReference type="ARBA" id="ARBA00010879"/>
    </source>
</evidence>
<dbReference type="Gene3D" id="3.30.70.270">
    <property type="match status" value="2"/>
</dbReference>
<dbReference type="SUPFAM" id="SSF50630">
    <property type="entry name" value="Acid proteases"/>
    <property type="match status" value="1"/>
</dbReference>
<dbReference type="CDD" id="cd00303">
    <property type="entry name" value="retropepsin_like"/>
    <property type="match status" value="1"/>
</dbReference>
<dbReference type="Pfam" id="PF00078">
    <property type="entry name" value="RVT_1"/>
    <property type="match status" value="1"/>
</dbReference>
<evidence type="ECO:0000313" key="7">
    <source>
        <dbReference type="Proteomes" id="UP001158576"/>
    </source>
</evidence>
<sequence>MSTNLPFITATIRQYKASQDYNEWELKFLVDTGANISIINSEELTKSKEKFLTQDIEEVVAKHASNEVAARFNKKLFCNLCIKNQEVEITNVEFYIADQLQFSGIIGTDVLQNFQLDLRAKEPLFLNNYAIIDTHDEDEISIIDYQASSYDNLSRGLICNKDTYVYPTKEKWIDAKTFPVQGESLRLITNGHLIEEGLDVQNTFFGPNFIQAKIINNTDRTLLITKGTLLSFEETSELQNHFSLNTLIARQELDESEREELDKEFEAWKLEREKLTQEIPMTKEIEKITNAVDRQHRKPLNRVLTENDFHYCRHSNDVGFTKHYIADIELLSDKPVFMRPYPIETAMIPKFETKVKGMIKGDILTDNIVSEYNSPCLFVAKSNGRHRLVQNYSAAKRGEKSLNQQIRLPRFPNANIRRLLQRISDKLALFSEKFPRSKVVFSTIDLSNAFHNLLLRKEARRYTSFIFNDNQYSFKRLPQGLASSPMIFAAFIYRVFKNTSTQNFEILSYQDDVIIVAPEEHVIAALDVLFQRVRMHNLILNIAKCKFFKSSIEFLGYVITPNGFSPSEKKIQALLTRKAPKTFKALQAYAGSFNYYQRNFPNLSILLAPITDAISKGEKRYKLTPEITNAIEKIQETIKEGGFISHLNYSNDNDNFIYIATDASLTACAGVIGNVRKTGSTFTDFSNCGFTSKNSSNKKCCFRHALANSSQLRILYHTSPT</sequence>
<dbReference type="Gene3D" id="2.40.70.10">
    <property type="entry name" value="Acid Proteases"/>
    <property type="match status" value="1"/>
</dbReference>
<proteinExistence type="inferred from homology"/>
<comment type="similarity">
    <text evidence="1">Belongs to the beta type-B retroviral polymerase family. HERV class-II K(HML-2) pol subfamily.</text>
</comment>
<dbReference type="InterPro" id="IPR043128">
    <property type="entry name" value="Rev_trsase/Diguanyl_cyclase"/>
</dbReference>
<dbReference type="PROSITE" id="PS50878">
    <property type="entry name" value="RT_POL"/>
    <property type="match status" value="1"/>
</dbReference>
<evidence type="ECO:0000313" key="6">
    <source>
        <dbReference type="EMBL" id="CAG5104959.1"/>
    </source>
</evidence>
<evidence type="ECO:0000256" key="3">
    <source>
        <dbReference type="ARBA" id="ARBA00022801"/>
    </source>
</evidence>
<dbReference type="SUPFAM" id="SSF56672">
    <property type="entry name" value="DNA/RNA polymerases"/>
    <property type="match status" value="1"/>
</dbReference>
<accession>A0ABN7SNR7</accession>
<dbReference type="InterPro" id="IPR000477">
    <property type="entry name" value="RT_dom"/>
</dbReference>
<dbReference type="PROSITE" id="PS50175">
    <property type="entry name" value="ASP_PROT_RETROV"/>
    <property type="match status" value="1"/>
</dbReference>
<dbReference type="PROSITE" id="PS00141">
    <property type="entry name" value="ASP_PROTEASE"/>
    <property type="match status" value="1"/>
</dbReference>
<dbReference type="PANTHER" id="PTHR33064">
    <property type="entry name" value="POL PROTEIN"/>
    <property type="match status" value="1"/>
</dbReference>
<dbReference type="Gene3D" id="3.10.10.10">
    <property type="entry name" value="HIV Type 1 Reverse Transcriptase, subunit A, domain 1"/>
    <property type="match status" value="1"/>
</dbReference>
<gene>
    <name evidence="6" type="ORF">OKIOD_LOCUS10473</name>
</gene>
<evidence type="ECO:0000256" key="2">
    <source>
        <dbReference type="ARBA" id="ARBA00012180"/>
    </source>
</evidence>
<dbReference type="InterPro" id="IPR051320">
    <property type="entry name" value="Viral_Replic_Matur_Polypro"/>
</dbReference>
<keyword evidence="3" id="KW-0378">Hydrolase</keyword>
<dbReference type="InterPro" id="IPR001995">
    <property type="entry name" value="Peptidase_A2_cat"/>
</dbReference>
<feature type="domain" description="Reverse transcriptase" evidence="5">
    <location>
        <begin position="360"/>
        <end position="559"/>
    </location>
</feature>